<reference evidence="6 7" key="1">
    <citation type="journal article" date="2014" name="Int. J. Syst. Evol. Microbiol.">
        <title>Complete genome sequence of Corynebacterium casei LMG S-19264T (=DSM 44701T), isolated from a smear-ripened cheese.</title>
        <authorList>
            <consortium name="US DOE Joint Genome Institute (JGI-PGF)"/>
            <person name="Walter F."/>
            <person name="Albersmeier A."/>
            <person name="Kalinowski J."/>
            <person name="Ruckert C."/>
        </authorList>
    </citation>
    <scope>NUCLEOTIDE SEQUENCE [LARGE SCALE GENOMIC DNA]</scope>
    <source>
        <strain evidence="6 7">KCTC 12866</strain>
    </source>
</reference>
<dbReference type="EMBL" id="BMXF01000003">
    <property type="protein sequence ID" value="GHB77845.1"/>
    <property type="molecule type" value="Genomic_DNA"/>
</dbReference>
<evidence type="ECO:0000256" key="3">
    <source>
        <dbReference type="ARBA" id="ARBA00022989"/>
    </source>
</evidence>
<evidence type="ECO:0000256" key="5">
    <source>
        <dbReference type="SAM" id="Phobius"/>
    </source>
</evidence>
<feature type="transmembrane region" description="Helical" evidence="5">
    <location>
        <begin position="21"/>
        <end position="41"/>
    </location>
</feature>
<dbReference type="RefSeq" id="WP_189565813.1">
    <property type="nucleotide sequence ID" value="NZ_BMXF01000003.1"/>
</dbReference>
<evidence type="ECO:0000256" key="1">
    <source>
        <dbReference type="ARBA" id="ARBA00004127"/>
    </source>
</evidence>
<dbReference type="Pfam" id="PF04191">
    <property type="entry name" value="PEMT"/>
    <property type="match status" value="1"/>
</dbReference>
<keyword evidence="7" id="KW-1185">Reference proteome</keyword>
<comment type="subcellular location">
    <subcellularLocation>
        <location evidence="1">Endomembrane system</location>
        <topology evidence="1">Multi-pass membrane protein</topology>
    </subcellularLocation>
</comment>
<organism evidence="6 7">
    <name type="scientific">Persicitalea jodogahamensis</name>
    <dbReference type="NCBI Taxonomy" id="402147"/>
    <lineage>
        <taxon>Bacteria</taxon>
        <taxon>Pseudomonadati</taxon>
        <taxon>Bacteroidota</taxon>
        <taxon>Cytophagia</taxon>
        <taxon>Cytophagales</taxon>
        <taxon>Spirosomataceae</taxon>
        <taxon>Persicitalea</taxon>
    </lineage>
</organism>
<dbReference type="Proteomes" id="UP000598271">
    <property type="component" value="Unassembled WGS sequence"/>
</dbReference>
<evidence type="ECO:0000256" key="2">
    <source>
        <dbReference type="ARBA" id="ARBA00022692"/>
    </source>
</evidence>
<keyword evidence="2 5" id="KW-0812">Transmembrane</keyword>
<protein>
    <submittedName>
        <fullName evidence="6">Lipid A Kdo2 1-phosphate O-methyltransferase</fullName>
    </submittedName>
</protein>
<dbReference type="PANTHER" id="PTHR12714:SF9">
    <property type="entry name" value="PROTEIN-S-ISOPRENYLCYSTEINE O-METHYLTRANSFERASE"/>
    <property type="match status" value="1"/>
</dbReference>
<dbReference type="InterPro" id="IPR007318">
    <property type="entry name" value="Phopholipid_MeTrfase"/>
</dbReference>
<dbReference type="GO" id="GO:0012505">
    <property type="term" value="C:endomembrane system"/>
    <property type="evidence" value="ECO:0007669"/>
    <property type="project" value="UniProtKB-SubCell"/>
</dbReference>
<keyword evidence="3 5" id="KW-1133">Transmembrane helix</keyword>
<keyword evidence="4 5" id="KW-0472">Membrane</keyword>
<dbReference type="GO" id="GO:0016740">
    <property type="term" value="F:transferase activity"/>
    <property type="evidence" value="ECO:0007669"/>
    <property type="project" value="UniProtKB-ARBA"/>
</dbReference>
<dbReference type="AlphaFoldDB" id="A0A8J3D5H8"/>
<feature type="transmembrane region" description="Helical" evidence="5">
    <location>
        <begin position="110"/>
        <end position="136"/>
    </location>
</feature>
<accession>A0A8J3D5H8</accession>
<comment type="caution">
    <text evidence="6">The sequence shown here is derived from an EMBL/GenBank/DDBJ whole genome shotgun (WGS) entry which is preliminary data.</text>
</comment>
<name>A0A8J3D5H8_9BACT</name>
<evidence type="ECO:0000256" key="4">
    <source>
        <dbReference type="ARBA" id="ARBA00023136"/>
    </source>
</evidence>
<gene>
    <name evidence="6" type="primary">ste14</name>
    <name evidence="6" type="ORF">GCM10007390_35050</name>
</gene>
<sequence>MELVKEFDRQGNWLFKYRGTLPLVILGMGLAVYAYMVWQHAQVSDLPYTSTEYQFLCLAVGLFGQLIRILTVGFTPKNTSGRNTEEQVADTLNTSGIYSVVRHPLYVGNFFMFLGVAMLTANTWFIVAFVLAYWLYYERIMYTEEQFIEGKFGDNFRAWAGVTPAIIPYFGQWKNPNLEFSLKKVLRQEKNGFAALFILFFIFDAVGEYILYGEITFRNRHWLILGVAGAVLYLILKVLKNNTKVLSVEGR</sequence>
<evidence type="ECO:0000313" key="6">
    <source>
        <dbReference type="EMBL" id="GHB77845.1"/>
    </source>
</evidence>
<feature type="transmembrane region" description="Helical" evidence="5">
    <location>
        <begin position="193"/>
        <end position="215"/>
    </location>
</feature>
<evidence type="ECO:0000313" key="7">
    <source>
        <dbReference type="Proteomes" id="UP000598271"/>
    </source>
</evidence>
<dbReference type="Gene3D" id="1.20.120.1630">
    <property type="match status" value="1"/>
</dbReference>
<proteinExistence type="predicted"/>
<dbReference type="PANTHER" id="PTHR12714">
    <property type="entry name" value="PROTEIN-S ISOPRENYLCYSTEINE O-METHYLTRANSFERASE"/>
    <property type="match status" value="1"/>
</dbReference>
<feature type="transmembrane region" description="Helical" evidence="5">
    <location>
        <begin position="221"/>
        <end position="239"/>
    </location>
</feature>